<dbReference type="Proteomes" id="UP000316806">
    <property type="component" value="Chromosome"/>
</dbReference>
<feature type="repeat" description="TPR" evidence="3">
    <location>
        <begin position="473"/>
        <end position="506"/>
    </location>
</feature>
<dbReference type="SMART" id="SM00028">
    <property type="entry name" value="TPR"/>
    <property type="match status" value="8"/>
</dbReference>
<dbReference type="InterPro" id="IPR019734">
    <property type="entry name" value="TPR_rpt"/>
</dbReference>
<dbReference type="Pfam" id="PF13432">
    <property type="entry name" value="TPR_16"/>
    <property type="match status" value="1"/>
</dbReference>
<gene>
    <name evidence="4" type="ORF">FH965_37950</name>
</gene>
<evidence type="ECO:0000256" key="3">
    <source>
        <dbReference type="PROSITE-ProRule" id="PRU00339"/>
    </source>
</evidence>
<keyword evidence="2 3" id="KW-0802">TPR repeat</keyword>
<evidence type="ECO:0000256" key="1">
    <source>
        <dbReference type="ARBA" id="ARBA00022737"/>
    </source>
</evidence>
<sequence length="736" mass="80867">MTALPPHHRWIVTTEDPVQTGELPPFPRPDLEVRCHRRLRGPFTGGGFLLRRIVPELLTWDPEPVAAHVTEITVIAPDLAPLVPRTPQTLTHLAGAKERTRFYPAPRALRIAHGAAELALDWARLVRPAGAVIAFRDMDEADPTDRELVAILLRRCDPARLTVVAESGGDREDALTRALTTYTVRAARPQEPLSHHRADIDPAQLFIDADGTSDDPAVRQAYRALAPAERARRHTARAAALTALDDPTLRFGAIPYHLEHGTDPAGAGVAAFVEAVNGCFAAGLYEAVADLAARGRRLAAEGGWSKAYRTFTHKAAACLCYLGRGHEAFAYLEEMRRSTADPDVHMGTAYLTAMLYTRFLPREDHDEDLALAWVNTAIAFADSHPDPERRVLARAFMRNARALVELHRGDVDGSLALVEEAIALTDADFAPDEQLLHRSVLLYNRAQVRAARKDHTASLRDYDDVIARDPDYGDYYFERAAQYRALGRHDEALRDYATAIRLTPPFYEAHFNRADLLVELGDDEGALRDLDHALELEPDHVDSLTHRAELLLERGDIAGARRDIEQGLALEPRHAPLLAAQGALLEATGDTDAAYESYSAALVTEPAFVPAWVNRAVLAYSSGRPEQALADLDAALRIEDDATLRANRAMALQDLGEHRRALADLDVAVPALGSDDPDVFYLRGVSRHALSDTRGALADWSAHLRAFGPDETSPRGKEIELRAGDLTLAEIREGVG</sequence>
<evidence type="ECO:0000313" key="5">
    <source>
        <dbReference type="Proteomes" id="UP000316806"/>
    </source>
</evidence>
<evidence type="ECO:0000256" key="2">
    <source>
        <dbReference type="ARBA" id="ARBA00022803"/>
    </source>
</evidence>
<feature type="repeat" description="TPR" evidence="3">
    <location>
        <begin position="507"/>
        <end position="540"/>
    </location>
</feature>
<keyword evidence="1" id="KW-0677">Repeat</keyword>
<dbReference type="PANTHER" id="PTHR44858">
    <property type="entry name" value="TETRATRICOPEPTIDE REPEAT PROTEIN 6"/>
    <property type="match status" value="1"/>
</dbReference>
<dbReference type="AlphaFoldDB" id="A0A516RJ26"/>
<dbReference type="InterPro" id="IPR050498">
    <property type="entry name" value="Ycf3"/>
</dbReference>
<evidence type="ECO:0000313" key="4">
    <source>
        <dbReference type="EMBL" id="QDQ15625.1"/>
    </source>
</evidence>
<dbReference type="Gene3D" id="1.25.40.10">
    <property type="entry name" value="Tetratricopeptide repeat domain"/>
    <property type="match status" value="4"/>
</dbReference>
<dbReference type="PROSITE" id="PS50005">
    <property type="entry name" value="TPR"/>
    <property type="match status" value="2"/>
</dbReference>
<dbReference type="Pfam" id="PF13414">
    <property type="entry name" value="TPR_11"/>
    <property type="match status" value="1"/>
</dbReference>
<dbReference type="RefSeq" id="WP_144322827.1">
    <property type="nucleotide sequence ID" value="NZ_CP040916.1"/>
</dbReference>
<organism evidence="4 5">
    <name type="scientific">Streptomyces spectabilis</name>
    <dbReference type="NCBI Taxonomy" id="68270"/>
    <lineage>
        <taxon>Bacteria</taxon>
        <taxon>Bacillati</taxon>
        <taxon>Actinomycetota</taxon>
        <taxon>Actinomycetes</taxon>
        <taxon>Kitasatosporales</taxon>
        <taxon>Streptomycetaceae</taxon>
        <taxon>Streptomyces</taxon>
    </lineage>
</organism>
<accession>A0A516RJ26</accession>
<dbReference type="PANTHER" id="PTHR44858:SF1">
    <property type="entry name" value="UDP-N-ACETYLGLUCOSAMINE--PEPTIDE N-ACETYLGLUCOSAMINYLTRANSFERASE SPINDLY-RELATED"/>
    <property type="match status" value="1"/>
</dbReference>
<reference evidence="4 5" key="1">
    <citation type="journal article" date="2019" name="J. Ind. Microbiol. Biotechnol.">
        <title>The complete genomic sequence of Streptomyces spectabilis NRRL-2792 and identification of secondary metabolite biosynthetic gene clusters.</title>
        <authorList>
            <person name="Sinha A."/>
            <person name="Phillips-Salemka S."/>
            <person name="Niraula T.A."/>
            <person name="Short K.A."/>
            <person name="Niraula N.P."/>
        </authorList>
    </citation>
    <scope>NUCLEOTIDE SEQUENCE [LARGE SCALE GENOMIC DNA]</scope>
    <source>
        <strain evidence="4 5">NRRL 2792</strain>
    </source>
</reference>
<dbReference type="SUPFAM" id="SSF48452">
    <property type="entry name" value="TPR-like"/>
    <property type="match status" value="1"/>
</dbReference>
<proteinExistence type="predicted"/>
<dbReference type="InterPro" id="IPR011990">
    <property type="entry name" value="TPR-like_helical_dom_sf"/>
</dbReference>
<protein>
    <submittedName>
        <fullName evidence="4">Tetratricopeptide repeat protein</fullName>
    </submittedName>
</protein>
<dbReference type="EMBL" id="CP040916">
    <property type="protein sequence ID" value="QDQ15625.1"/>
    <property type="molecule type" value="Genomic_DNA"/>
</dbReference>
<name>A0A516RJ26_STRST</name>